<feature type="region of interest" description="Disordered" evidence="1">
    <location>
        <begin position="138"/>
        <end position="165"/>
    </location>
</feature>
<keyword evidence="3" id="KW-1185">Reference proteome</keyword>
<proteinExistence type="predicted"/>
<name>A0ABD2GDI2_PAGBO</name>
<gene>
    <name evidence="2" type="ORF">OYC64_004726</name>
</gene>
<comment type="caution">
    <text evidence="2">The sequence shown here is derived from an EMBL/GenBank/DDBJ whole genome shotgun (WGS) entry which is preliminary data.</text>
</comment>
<evidence type="ECO:0000256" key="1">
    <source>
        <dbReference type="SAM" id="MobiDB-lite"/>
    </source>
</evidence>
<reference evidence="2 3" key="2">
    <citation type="journal article" date="2024" name="G3 (Bethesda)">
        <title>The genome of the cryopelagic Antarctic bald notothen, Trematomus borchgrevinki.</title>
        <authorList>
            <person name="Rayamajhi N."/>
            <person name="Rivera-Colon A.G."/>
            <person name="Minhas B.F."/>
            <person name="Cheng C.C."/>
            <person name="Catchen J.M."/>
        </authorList>
    </citation>
    <scope>NUCLEOTIDE SEQUENCE [LARGE SCALE GENOMIC DNA]</scope>
    <source>
        <strain evidence="2">AGRC-2024</strain>
    </source>
</reference>
<feature type="compositionally biased region" description="Basic and acidic residues" evidence="1">
    <location>
        <begin position="223"/>
        <end position="238"/>
    </location>
</feature>
<dbReference type="Proteomes" id="UP001619887">
    <property type="component" value="Unassembled WGS sequence"/>
</dbReference>
<feature type="compositionally biased region" description="Polar residues" evidence="1">
    <location>
        <begin position="152"/>
        <end position="162"/>
    </location>
</feature>
<evidence type="ECO:0000313" key="2">
    <source>
        <dbReference type="EMBL" id="KAL3052026.1"/>
    </source>
</evidence>
<accession>A0ABD2GDI2</accession>
<feature type="region of interest" description="Disordered" evidence="1">
    <location>
        <begin position="186"/>
        <end position="241"/>
    </location>
</feature>
<feature type="compositionally biased region" description="Basic and acidic residues" evidence="1">
    <location>
        <begin position="191"/>
        <end position="208"/>
    </location>
</feature>
<evidence type="ECO:0000313" key="3">
    <source>
        <dbReference type="Proteomes" id="UP001619887"/>
    </source>
</evidence>
<sequence length="278" mass="31719">MAVVRARKELFSWTDDEVELLLCVTLEYKTTKIQNNVDWESCKLKYTEIGDLFKAQYPRTHTEKDFPHEENTISQGQLTAKLKQVRIKYRHAVDLGRRSGQGRVVYMYFELCEQIWGGSATTHPNSAGVETGDLLDIEESLPGPSLEHSTESPESSGCNGTLPTAAVVRHRRDLLQARLDGHRVDRMKRKLPAEHAVQEELRLKKPDVGPDGASNHQQRSQHGPHEQHHGQHKWHDSEWPFSDEPFNASTSIYEQQWIWTLPGALIPTPKATHVHTNI</sequence>
<protein>
    <submittedName>
        <fullName evidence="2">Uncharacterized protein</fullName>
    </submittedName>
</protein>
<dbReference type="AlphaFoldDB" id="A0ABD2GDI2"/>
<organism evidence="2 3">
    <name type="scientific">Pagothenia borchgrevinki</name>
    <name type="common">Bald rockcod</name>
    <name type="synonym">Trematomus borchgrevinki</name>
    <dbReference type="NCBI Taxonomy" id="8213"/>
    <lineage>
        <taxon>Eukaryota</taxon>
        <taxon>Metazoa</taxon>
        <taxon>Chordata</taxon>
        <taxon>Craniata</taxon>
        <taxon>Vertebrata</taxon>
        <taxon>Euteleostomi</taxon>
        <taxon>Actinopterygii</taxon>
        <taxon>Neopterygii</taxon>
        <taxon>Teleostei</taxon>
        <taxon>Neoteleostei</taxon>
        <taxon>Acanthomorphata</taxon>
        <taxon>Eupercaria</taxon>
        <taxon>Perciformes</taxon>
        <taxon>Notothenioidei</taxon>
        <taxon>Nototheniidae</taxon>
        <taxon>Pagothenia</taxon>
    </lineage>
</organism>
<reference evidence="2 3" key="1">
    <citation type="journal article" date="2022" name="G3 (Bethesda)">
        <title>Evaluating Illumina-, Nanopore-, and PacBio-based genome assembly strategies with the bald notothen, Trematomus borchgrevinki.</title>
        <authorList>
            <person name="Rayamajhi N."/>
            <person name="Cheng C.C."/>
            <person name="Catchen J.M."/>
        </authorList>
    </citation>
    <scope>NUCLEOTIDE SEQUENCE [LARGE SCALE GENOMIC DNA]</scope>
    <source>
        <strain evidence="2">AGRC-2024</strain>
    </source>
</reference>
<dbReference type="EMBL" id="JBIYXZ010002079">
    <property type="protein sequence ID" value="KAL3052026.1"/>
    <property type="molecule type" value="Genomic_DNA"/>
</dbReference>